<dbReference type="EMBL" id="JALNMJ010000010">
    <property type="protein sequence ID" value="MCK7613509.1"/>
    <property type="molecule type" value="Genomic_DNA"/>
</dbReference>
<protein>
    <submittedName>
        <fullName evidence="2">GNAT family N-acetyltransferase</fullName>
        <ecNumber evidence="2">2.3.1.-</ecNumber>
    </submittedName>
</protein>
<dbReference type="Pfam" id="PF13673">
    <property type="entry name" value="Acetyltransf_10"/>
    <property type="match status" value="1"/>
</dbReference>
<dbReference type="RefSeq" id="WP_248155454.1">
    <property type="nucleotide sequence ID" value="NZ_JALNMJ010000010.1"/>
</dbReference>
<reference evidence="2" key="1">
    <citation type="submission" date="2022-04" db="EMBL/GenBank/DDBJ databases">
        <title>Roseibium sp. CAU 1639 isolated from mud.</title>
        <authorList>
            <person name="Kim W."/>
        </authorList>
    </citation>
    <scope>NUCLEOTIDE SEQUENCE</scope>
    <source>
        <strain evidence="2">CAU 1639</strain>
    </source>
</reference>
<accession>A0ABT0GVN0</accession>
<keyword evidence="3" id="KW-1185">Reference proteome</keyword>
<proteinExistence type="predicted"/>
<dbReference type="PROSITE" id="PS51186">
    <property type="entry name" value="GNAT"/>
    <property type="match status" value="1"/>
</dbReference>
<feature type="domain" description="N-acetyltransferase" evidence="1">
    <location>
        <begin position="12"/>
        <end position="153"/>
    </location>
</feature>
<sequence length="153" mass="16755">MPLSDSMTAKWLAFDAFSLSELYALLKLRQDVFILEQESFYADIDGKDPDALHYMITDRAASGLLGAIRLFVEAGENTARIGRVVIAPEARGTGLGRSLMQAGIDKAQELAPGCGIHVSAQAYLEKFYGSLGFRTVSEVYIEDGIPHIDMIRP</sequence>
<keyword evidence="2" id="KW-0808">Transferase</keyword>
<dbReference type="InterPro" id="IPR016181">
    <property type="entry name" value="Acyl_CoA_acyltransferase"/>
</dbReference>
<dbReference type="CDD" id="cd04301">
    <property type="entry name" value="NAT_SF"/>
    <property type="match status" value="1"/>
</dbReference>
<keyword evidence="2" id="KW-0012">Acyltransferase</keyword>
<dbReference type="EC" id="2.3.1.-" evidence="2"/>
<evidence type="ECO:0000259" key="1">
    <source>
        <dbReference type="PROSITE" id="PS51186"/>
    </source>
</evidence>
<dbReference type="InterPro" id="IPR000182">
    <property type="entry name" value="GNAT_dom"/>
</dbReference>
<gene>
    <name evidence="2" type="ORF">M0H32_15145</name>
</gene>
<dbReference type="Proteomes" id="UP001431221">
    <property type="component" value="Unassembled WGS sequence"/>
</dbReference>
<evidence type="ECO:0000313" key="3">
    <source>
        <dbReference type="Proteomes" id="UP001431221"/>
    </source>
</evidence>
<dbReference type="SUPFAM" id="SSF55729">
    <property type="entry name" value="Acyl-CoA N-acyltransferases (Nat)"/>
    <property type="match status" value="1"/>
</dbReference>
<dbReference type="Gene3D" id="3.40.630.30">
    <property type="match status" value="1"/>
</dbReference>
<organism evidence="2 3">
    <name type="scientific">Roseibium sediminicola</name>
    <dbReference type="NCBI Taxonomy" id="2933272"/>
    <lineage>
        <taxon>Bacteria</taxon>
        <taxon>Pseudomonadati</taxon>
        <taxon>Pseudomonadota</taxon>
        <taxon>Alphaproteobacteria</taxon>
        <taxon>Hyphomicrobiales</taxon>
        <taxon>Stappiaceae</taxon>
        <taxon>Roseibium</taxon>
    </lineage>
</organism>
<evidence type="ECO:0000313" key="2">
    <source>
        <dbReference type="EMBL" id="MCK7613509.1"/>
    </source>
</evidence>
<dbReference type="GO" id="GO:0016746">
    <property type="term" value="F:acyltransferase activity"/>
    <property type="evidence" value="ECO:0007669"/>
    <property type="project" value="UniProtKB-KW"/>
</dbReference>
<dbReference type="PANTHER" id="PTHR13355">
    <property type="entry name" value="GLUCOSAMINE 6-PHOSPHATE N-ACETYLTRANSFERASE"/>
    <property type="match status" value="1"/>
</dbReference>
<name>A0ABT0GVN0_9HYPH</name>
<comment type="caution">
    <text evidence="2">The sequence shown here is derived from an EMBL/GenBank/DDBJ whole genome shotgun (WGS) entry which is preliminary data.</text>
</comment>
<dbReference type="InterPro" id="IPR039143">
    <property type="entry name" value="GNPNAT1-like"/>
</dbReference>